<dbReference type="Pfam" id="PF07238">
    <property type="entry name" value="PilZ"/>
    <property type="match status" value="1"/>
</dbReference>
<proteinExistence type="predicted"/>
<accession>A0ABS8D6S6</accession>
<organism evidence="3 4">
    <name type="scientific">Leeia speluncae</name>
    <dbReference type="NCBI Taxonomy" id="2884804"/>
    <lineage>
        <taxon>Bacteria</taxon>
        <taxon>Pseudomonadati</taxon>
        <taxon>Pseudomonadota</taxon>
        <taxon>Betaproteobacteria</taxon>
        <taxon>Neisseriales</taxon>
        <taxon>Leeiaceae</taxon>
        <taxon>Leeia</taxon>
    </lineage>
</organism>
<sequence length="158" mass="17747">MSRDTPDEQVEANLLNDPDLEASFDELGRPSTSPVDAPVQNAPAKPSAVEERRVAQRKMYVTRVLVLQQNGRLFEGKSIDISESGLSVIAPFNLVANEYCRMRLELIGVKTREMLEVDAKIVYSVYQSTKGFKVGMQFNNLPDAQKNLIRQFINTLSK</sequence>
<dbReference type="InterPro" id="IPR009875">
    <property type="entry name" value="PilZ_domain"/>
</dbReference>
<name>A0ABS8D6S6_9NEIS</name>
<keyword evidence="4" id="KW-1185">Reference proteome</keyword>
<evidence type="ECO:0000313" key="3">
    <source>
        <dbReference type="EMBL" id="MCB6183900.1"/>
    </source>
</evidence>
<dbReference type="Gene3D" id="2.40.10.220">
    <property type="entry name" value="predicted glycosyltransferase like domains"/>
    <property type="match status" value="1"/>
</dbReference>
<dbReference type="RefSeq" id="WP_227180682.1">
    <property type="nucleotide sequence ID" value="NZ_JAJBZT010000005.1"/>
</dbReference>
<evidence type="ECO:0000313" key="4">
    <source>
        <dbReference type="Proteomes" id="UP001165395"/>
    </source>
</evidence>
<gene>
    <name evidence="3" type="ORF">LIN78_10125</name>
</gene>
<reference evidence="3" key="1">
    <citation type="submission" date="2021-10" db="EMBL/GenBank/DDBJ databases">
        <title>The complete genome sequence of Leeia sp. TBRC 13508.</title>
        <authorList>
            <person name="Charoenyingcharoen P."/>
            <person name="Yukphan P."/>
        </authorList>
    </citation>
    <scope>NUCLEOTIDE SEQUENCE</scope>
    <source>
        <strain evidence="3">TBRC 13508</strain>
    </source>
</reference>
<evidence type="ECO:0000256" key="1">
    <source>
        <dbReference type="SAM" id="MobiDB-lite"/>
    </source>
</evidence>
<dbReference type="SUPFAM" id="SSF141371">
    <property type="entry name" value="PilZ domain-like"/>
    <property type="match status" value="1"/>
</dbReference>
<feature type="region of interest" description="Disordered" evidence="1">
    <location>
        <begin position="21"/>
        <end position="47"/>
    </location>
</feature>
<evidence type="ECO:0000259" key="2">
    <source>
        <dbReference type="Pfam" id="PF07238"/>
    </source>
</evidence>
<comment type="caution">
    <text evidence="3">The sequence shown here is derived from an EMBL/GenBank/DDBJ whole genome shotgun (WGS) entry which is preliminary data.</text>
</comment>
<feature type="domain" description="PilZ" evidence="2">
    <location>
        <begin position="51"/>
        <end position="153"/>
    </location>
</feature>
<protein>
    <submittedName>
        <fullName evidence="3">PilZ domain-containing protein</fullName>
    </submittedName>
</protein>
<dbReference type="Proteomes" id="UP001165395">
    <property type="component" value="Unassembled WGS sequence"/>
</dbReference>
<dbReference type="EMBL" id="JAJBZT010000005">
    <property type="protein sequence ID" value="MCB6183900.1"/>
    <property type="molecule type" value="Genomic_DNA"/>
</dbReference>